<dbReference type="InParanoid" id="A0A2I4FPQ5"/>
<evidence type="ECO:0000313" key="2">
    <source>
        <dbReference type="Proteomes" id="UP000235220"/>
    </source>
</evidence>
<accession>A0A2I4FPQ5</accession>
<sequence length="221" mass="24738">MALTEFFLQKASNPNTESNSGIFLPPPRLAKKLTIAPPQSSPPIFLNANPFDPTHGEIHESHRPANTISISYRHRHPRKPRRLPLPLLLLLSAPRTPATTATAANARPPPESQEEEGNLEGGHRGQRVHAEEELQEVLHLPQAEALRRRRQRPRRRPPLKRRPRLLFAGSLITFSAVALPRFEGIDLCKVPSPTMKNSDGDHVQRKTLLELVAPSTEINQS</sequence>
<dbReference type="KEGG" id="jre:109000994"/>
<dbReference type="Proteomes" id="UP000235220">
    <property type="component" value="Chromosome 8"/>
</dbReference>
<evidence type="ECO:0000313" key="3">
    <source>
        <dbReference type="RefSeq" id="XP_018833640.2"/>
    </source>
</evidence>
<feature type="region of interest" description="Disordered" evidence="1">
    <location>
        <begin position="141"/>
        <end position="161"/>
    </location>
</feature>
<dbReference type="AlphaFoldDB" id="A0A2I4FPQ5"/>
<keyword evidence="2" id="KW-1185">Reference proteome</keyword>
<reference evidence="3" key="1">
    <citation type="submission" date="2025-08" db="UniProtKB">
        <authorList>
            <consortium name="RefSeq"/>
        </authorList>
    </citation>
    <scope>IDENTIFICATION</scope>
    <source>
        <tissue evidence="3">Leaves</tissue>
    </source>
</reference>
<protein>
    <submittedName>
        <fullName evidence="3">Uncharacterized protein LOC109000994</fullName>
    </submittedName>
</protein>
<dbReference type="GeneID" id="109000994"/>
<dbReference type="RefSeq" id="XP_018833640.2">
    <property type="nucleotide sequence ID" value="XM_018978095.2"/>
</dbReference>
<gene>
    <name evidence="3" type="primary">LOC109000994</name>
</gene>
<feature type="region of interest" description="Disordered" evidence="1">
    <location>
        <begin position="98"/>
        <end position="129"/>
    </location>
</feature>
<organism evidence="2 3">
    <name type="scientific">Juglans regia</name>
    <name type="common">English walnut</name>
    <dbReference type="NCBI Taxonomy" id="51240"/>
    <lineage>
        <taxon>Eukaryota</taxon>
        <taxon>Viridiplantae</taxon>
        <taxon>Streptophyta</taxon>
        <taxon>Embryophyta</taxon>
        <taxon>Tracheophyta</taxon>
        <taxon>Spermatophyta</taxon>
        <taxon>Magnoliopsida</taxon>
        <taxon>eudicotyledons</taxon>
        <taxon>Gunneridae</taxon>
        <taxon>Pentapetalae</taxon>
        <taxon>rosids</taxon>
        <taxon>fabids</taxon>
        <taxon>Fagales</taxon>
        <taxon>Juglandaceae</taxon>
        <taxon>Juglans</taxon>
    </lineage>
</organism>
<evidence type="ECO:0000256" key="1">
    <source>
        <dbReference type="SAM" id="MobiDB-lite"/>
    </source>
</evidence>
<dbReference type="STRING" id="51240.A0A2I4FPQ5"/>
<proteinExistence type="predicted"/>
<feature type="compositionally biased region" description="Basic residues" evidence="1">
    <location>
        <begin position="147"/>
        <end position="161"/>
    </location>
</feature>
<name>A0A2I4FPQ5_JUGRE</name>